<dbReference type="Pfam" id="PF16016">
    <property type="entry name" value="VASt"/>
    <property type="match status" value="1"/>
</dbReference>
<dbReference type="Proteomes" id="UP000789572">
    <property type="component" value="Unassembled WGS sequence"/>
</dbReference>
<dbReference type="GO" id="GO:0120015">
    <property type="term" value="F:sterol transfer activity"/>
    <property type="evidence" value="ECO:0007669"/>
    <property type="project" value="TreeGrafter"/>
</dbReference>
<evidence type="ECO:0000256" key="2">
    <source>
        <dbReference type="ARBA" id="ARBA00023136"/>
    </source>
</evidence>
<name>A0A9N9C1P1_9GLOM</name>
<dbReference type="GO" id="GO:0032366">
    <property type="term" value="P:intracellular sterol transport"/>
    <property type="evidence" value="ECO:0007669"/>
    <property type="project" value="TreeGrafter"/>
</dbReference>
<dbReference type="PANTHER" id="PTHR23319:SF4">
    <property type="entry name" value="GRAM DOMAIN CONTAINING 1B, ISOFORM E"/>
    <property type="match status" value="1"/>
</dbReference>
<evidence type="ECO:0000259" key="4">
    <source>
        <dbReference type="PROSITE" id="PS51778"/>
    </source>
</evidence>
<evidence type="ECO:0000313" key="6">
    <source>
        <dbReference type="Proteomes" id="UP000789572"/>
    </source>
</evidence>
<dbReference type="GO" id="GO:0005739">
    <property type="term" value="C:mitochondrion"/>
    <property type="evidence" value="ECO:0007669"/>
    <property type="project" value="TreeGrafter"/>
</dbReference>
<comment type="subcellular location">
    <subcellularLocation>
        <location evidence="1">Membrane</location>
    </subcellularLocation>
</comment>
<feature type="region of interest" description="Disordered" evidence="3">
    <location>
        <begin position="31"/>
        <end position="63"/>
    </location>
</feature>
<dbReference type="GO" id="GO:0005789">
    <property type="term" value="C:endoplasmic reticulum membrane"/>
    <property type="evidence" value="ECO:0007669"/>
    <property type="project" value="TreeGrafter"/>
</dbReference>
<gene>
    <name evidence="5" type="ORF">POCULU_LOCUS6659</name>
</gene>
<keyword evidence="6" id="KW-1185">Reference proteome</keyword>
<accession>A0A9N9C1P1</accession>
<reference evidence="5" key="1">
    <citation type="submission" date="2021-06" db="EMBL/GenBank/DDBJ databases">
        <authorList>
            <person name="Kallberg Y."/>
            <person name="Tangrot J."/>
            <person name="Rosling A."/>
        </authorList>
    </citation>
    <scope>NUCLEOTIDE SEQUENCE</scope>
    <source>
        <strain evidence="5">IA702</strain>
    </source>
</reference>
<dbReference type="EMBL" id="CAJVPJ010001280">
    <property type="protein sequence ID" value="CAG8584532.1"/>
    <property type="molecule type" value="Genomic_DNA"/>
</dbReference>
<comment type="caution">
    <text evidence="5">The sequence shown here is derived from an EMBL/GenBank/DDBJ whole genome shotgun (WGS) entry which is preliminary data.</text>
</comment>
<feature type="non-terminal residue" evidence="5">
    <location>
        <position position="1"/>
    </location>
</feature>
<dbReference type="OrthoDB" id="2162691at2759"/>
<dbReference type="GO" id="GO:0032934">
    <property type="term" value="F:sterol binding"/>
    <property type="evidence" value="ECO:0007669"/>
    <property type="project" value="TreeGrafter"/>
</dbReference>
<dbReference type="PANTHER" id="PTHR23319">
    <property type="entry name" value="GRAM DOMAIN CONTAINING 1B, ISOFORM E"/>
    <property type="match status" value="1"/>
</dbReference>
<feature type="domain" description="VASt" evidence="4">
    <location>
        <begin position="79"/>
        <end position="248"/>
    </location>
</feature>
<keyword evidence="2" id="KW-0472">Membrane</keyword>
<dbReference type="AlphaFoldDB" id="A0A9N9C1P1"/>
<feature type="compositionally biased region" description="Basic and acidic residues" evidence="3">
    <location>
        <begin position="31"/>
        <end position="56"/>
    </location>
</feature>
<dbReference type="InterPro" id="IPR031968">
    <property type="entry name" value="VASt"/>
</dbReference>
<dbReference type="GO" id="GO:0032541">
    <property type="term" value="C:cortical endoplasmic reticulum"/>
    <property type="evidence" value="ECO:0007669"/>
    <property type="project" value="TreeGrafter"/>
</dbReference>
<protein>
    <submittedName>
        <fullName evidence="5">10030_t:CDS:1</fullName>
    </submittedName>
</protein>
<organism evidence="5 6">
    <name type="scientific">Paraglomus occultum</name>
    <dbReference type="NCBI Taxonomy" id="144539"/>
    <lineage>
        <taxon>Eukaryota</taxon>
        <taxon>Fungi</taxon>
        <taxon>Fungi incertae sedis</taxon>
        <taxon>Mucoromycota</taxon>
        <taxon>Glomeromycotina</taxon>
        <taxon>Glomeromycetes</taxon>
        <taxon>Paraglomerales</taxon>
        <taxon>Paraglomeraceae</taxon>
        <taxon>Paraglomus</taxon>
    </lineage>
</organism>
<sequence length="413" mass="47443">VKTTRSKKPILRKLNKQKKDDFYDKVDMKSLETKSSRSYPRGDESYRRRSGTEHYRISSNQHRSKRGATTCTCLDKGYHYNNLVMDTKFTGSVEKLYNLLFNCDFLELFLTNIEKCSDIKLGEWKPTQSNVLRRSSSYTMRLTHPIGPKSTKCFFEDECQHCDYDNYITNVTTTTTPDVPQGNCFVVKTRLCIMWAGANEVRVIVTCGIEWSKNAFFKTQIERGAVDGQRAYYKSLTKYIQNFIAMHPGEFQDDLGSPVPEMEQAAFEQSNIESVLAIENLRIGDNTQSSIMEETTFQHFFGSLSRSLPYELASYLQQGASLVVSVSQPANILSAKSLVFLAFFVLLVSHVQMLFQLRAINNQMSLGVSMPANQAALVELRKRWTFAMLDTWYERDDEALREYFVKKFGELTV</sequence>
<evidence type="ECO:0000313" key="5">
    <source>
        <dbReference type="EMBL" id="CAG8584532.1"/>
    </source>
</evidence>
<dbReference type="GO" id="GO:0140268">
    <property type="term" value="C:endoplasmic reticulum-plasma membrane contact site"/>
    <property type="evidence" value="ECO:0007669"/>
    <property type="project" value="TreeGrafter"/>
</dbReference>
<dbReference type="PROSITE" id="PS51778">
    <property type="entry name" value="VAST"/>
    <property type="match status" value="1"/>
</dbReference>
<evidence type="ECO:0000256" key="3">
    <source>
        <dbReference type="SAM" id="MobiDB-lite"/>
    </source>
</evidence>
<dbReference type="GO" id="GO:0005886">
    <property type="term" value="C:plasma membrane"/>
    <property type="evidence" value="ECO:0007669"/>
    <property type="project" value="TreeGrafter"/>
</dbReference>
<evidence type="ECO:0000256" key="1">
    <source>
        <dbReference type="ARBA" id="ARBA00004370"/>
    </source>
</evidence>
<proteinExistence type="predicted"/>
<dbReference type="InterPro" id="IPR051482">
    <property type="entry name" value="Cholesterol_transport"/>
</dbReference>